<keyword evidence="2" id="KW-1185">Reference proteome</keyword>
<dbReference type="EMBL" id="JACIEJ010000006">
    <property type="protein sequence ID" value="MBB3986453.1"/>
    <property type="molecule type" value="Genomic_DNA"/>
</dbReference>
<evidence type="ECO:0000313" key="2">
    <source>
        <dbReference type="Proteomes" id="UP000541426"/>
    </source>
</evidence>
<reference evidence="1 2" key="1">
    <citation type="submission" date="2020-08" db="EMBL/GenBank/DDBJ databases">
        <title>Genomic Encyclopedia of Type Strains, Phase IV (KMG-IV): sequencing the most valuable type-strain genomes for metagenomic binning, comparative biology and taxonomic classification.</title>
        <authorList>
            <person name="Goeker M."/>
        </authorList>
    </citation>
    <scope>NUCLEOTIDE SEQUENCE [LARGE SCALE GENOMIC DNA]</scope>
    <source>
        <strain evidence="1 2">DSM 102235</strain>
    </source>
</reference>
<name>A0A7W6DNV0_9RHOB</name>
<organism evidence="1 2">
    <name type="scientific">Sagittula marina</name>
    <dbReference type="NCBI Taxonomy" id="943940"/>
    <lineage>
        <taxon>Bacteria</taxon>
        <taxon>Pseudomonadati</taxon>
        <taxon>Pseudomonadota</taxon>
        <taxon>Alphaproteobacteria</taxon>
        <taxon>Rhodobacterales</taxon>
        <taxon>Roseobacteraceae</taxon>
        <taxon>Sagittula</taxon>
    </lineage>
</organism>
<sequence>MTAEAGLSAAATRCTKPTHSIDEGEILNEDTAALTPEDITALFTRSDGQYFCARWGRPLAPIVFGVADETLSVVKGAFEAICALTGHKMTEHDPELGTNLMMFFVRDWAELRDVPDLDRLVDGLPALVDRLEEARAHQHRSFRFDTNGSVKACFVFLRIDDELAEMSAEALALGQAVQSMLVWSDTAFAERSPLARVGETIVLRSEIASVLQAAYDPILPPVAQDNSHALRVFARANAEAPRS</sequence>
<accession>A0A7W6DNV0</accession>
<dbReference type="AlphaFoldDB" id="A0A7W6DNV0"/>
<protein>
    <submittedName>
        <fullName evidence="1">Uncharacterized protein</fullName>
    </submittedName>
</protein>
<proteinExistence type="predicted"/>
<dbReference type="Proteomes" id="UP000541426">
    <property type="component" value="Unassembled WGS sequence"/>
</dbReference>
<evidence type="ECO:0000313" key="1">
    <source>
        <dbReference type="EMBL" id="MBB3986453.1"/>
    </source>
</evidence>
<comment type="caution">
    <text evidence="1">The sequence shown here is derived from an EMBL/GenBank/DDBJ whole genome shotgun (WGS) entry which is preliminary data.</text>
</comment>
<gene>
    <name evidence="1" type="ORF">GGQ68_002792</name>
</gene>